<dbReference type="InterPro" id="IPR050086">
    <property type="entry name" value="MetN_ABC_transporter-like"/>
</dbReference>
<comment type="caution">
    <text evidence="9">The sequence shown here is derived from an EMBL/GenBank/DDBJ whole genome shotgun (WGS) entry which is preliminary data.</text>
</comment>
<evidence type="ECO:0000313" key="9">
    <source>
        <dbReference type="EMBL" id="KCZ99990.1"/>
    </source>
</evidence>
<keyword evidence="1" id="KW-0813">Transport</keyword>
<dbReference type="Gene3D" id="3.40.50.300">
    <property type="entry name" value="P-loop containing nucleotide triphosphate hydrolases"/>
    <property type="match status" value="1"/>
</dbReference>
<evidence type="ECO:0000256" key="2">
    <source>
        <dbReference type="ARBA" id="ARBA00022475"/>
    </source>
</evidence>
<dbReference type="PATRIC" id="fig|1280954.3.peg.778"/>
<dbReference type="SUPFAM" id="SSF52540">
    <property type="entry name" value="P-loop containing nucleoside triphosphate hydrolases"/>
    <property type="match status" value="1"/>
</dbReference>
<dbReference type="AlphaFoldDB" id="A0A062VC46"/>
<keyword evidence="5" id="KW-1278">Translocase</keyword>
<dbReference type="PROSITE" id="PS00211">
    <property type="entry name" value="ABC_TRANSPORTER_1"/>
    <property type="match status" value="1"/>
</dbReference>
<reference evidence="9 10" key="1">
    <citation type="journal article" date="2014" name="Antonie Van Leeuwenhoek">
        <title>Hyphomonas beringensis sp. nov. and Hyphomonas chukchiensis sp. nov., isolated from surface seawater of the Bering Sea and Chukchi Sea.</title>
        <authorList>
            <person name="Li C."/>
            <person name="Lai Q."/>
            <person name="Li G."/>
            <person name="Dong C."/>
            <person name="Wang J."/>
            <person name="Liao Y."/>
            <person name="Shao Z."/>
        </authorList>
    </citation>
    <scope>NUCLEOTIDE SEQUENCE [LARGE SCALE GENOMIC DNA]</scope>
    <source>
        <strain evidence="9 10">PS728</strain>
    </source>
</reference>
<dbReference type="STRING" id="1280954.HPO_03824"/>
<dbReference type="PROSITE" id="PS50893">
    <property type="entry name" value="ABC_TRANSPORTER_2"/>
    <property type="match status" value="1"/>
</dbReference>
<evidence type="ECO:0000256" key="4">
    <source>
        <dbReference type="ARBA" id="ARBA00022840"/>
    </source>
</evidence>
<keyword evidence="2" id="KW-1003">Cell membrane</keyword>
<evidence type="ECO:0000256" key="1">
    <source>
        <dbReference type="ARBA" id="ARBA00022448"/>
    </source>
</evidence>
<gene>
    <name evidence="9" type="ORF">HPO_03824</name>
</gene>
<proteinExistence type="predicted"/>
<evidence type="ECO:0000313" key="10">
    <source>
        <dbReference type="Proteomes" id="UP000027100"/>
    </source>
</evidence>
<sequence length="188" mass="20617">MQGIQLTSVTRRQIQRKLGMVHQDHGLIDRLSAVQNVMAGLAGELPLWRLMLRLYPPAVKAEACRLLAEVGLDESHVNRRARELSGGQRQRVGIARALMGRPAIILADEPVASLDPATSRDIIALLRRTAKERGAAVLCSLHQTDLAREFADRILVIKAGHKEFDGAPHALSDSPHTPEPILKRSVTA</sequence>
<keyword evidence="3" id="KW-0547">Nucleotide-binding</keyword>
<accession>A0A062VC46</accession>
<dbReference type="InterPro" id="IPR003439">
    <property type="entry name" value="ABC_transporter-like_ATP-bd"/>
</dbReference>
<evidence type="ECO:0000256" key="7">
    <source>
        <dbReference type="SAM" id="MobiDB-lite"/>
    </source>
</evidence>
<dbReference type="InterPro" id="IPR027417">
    <property type="entry name" value="P-loop_NTPase"/>
</dbReference>
<dbReference type="Pfam" id="PF00005">
    <property type="entry name" value="ABC_tran"/>
    <property type="match status" value="1"/>
</dbReference>
<dbReference type="PANTHER" id="PTHR43166:SF6">
    <property type="entry name" value="PHOSPHONATES IMPORT ATP-BINDING PROTEIN PHNC"/>
    <property type="match status" value="1"/>
</dbReference>
<organism evidence="9 10">
    <name type="scientific">Hyphomonas polymorpha PS728</name>
    <dbReference type="NCBI Taxonomy" id="1280954"/>
    <lineage>
        <taxon>Bacteria</taxon>
        <taxon>Pseudomonadati</taxon>
        <taxon>Pseudomonadota</taxon>
        <taxon>Alphaproteobacteria</taxon>
        <taxon>Hyphomonadales</taxon>
        <taxon>Hyphomonadaceae</taxon>
        <taxon>Hyphomonas</taxon>
    </lineage>
</organism>
<dbReference type="InterPro" id="IPR017871">
    <property type="entry name" value="ABC_transporter-like_CS"/>
</dbReference>
<feature type="domain" description="ABC transporter" evidence="8">
    <location>
        <begin position="4"/>
        <end position="184"/>
    </location>
</feature>
<dbReference type="PANTHER" id="PTHR43166">
    <property type="entry name" value="AMINO ACID IMPORT ATP-BINDING PROTEIN"/>
    <property type="match status" value="1"/>
</dbReference>
<dbReference type="GO" id="GO:0016887">
    <property type="term" value="F:ATP hydrolysis activity"/>
    <property type="evidence" value="ECO:0007669"/>
    <property type="project" value="InterPro"/>
</dbReference>
<keyword evidence="6" id="KW-0472">Membrane</keyword>
<name>A0A062VC46_9PROT</name>
<dbReference type="Proteomes" id="UP000027100">
    <property type="component" value="Unassembled WGS sequence"/>
</dbReference>
<keyword evidence="4 9" id="KW-0067">ATP-binding</keyword>
<keyword evidence="10" id="KW-1185">Reference proteome</keyword>
<evidence type="ECO:0000259" key="8">
    <source>
        <dbReference type="PROSITE" id="PS50893"/>
    </source>
</evidence>
<protein>
    <submittedName>
        <fullName evidence="9">Phosphonate ABC transporter ATP-binding protein</fullName>
    </submittedName>
</protein>
<dbReference type="eggNOG" id="COG3638">
    <property type="taxonomic scope" value="Bacteria"/>
</dbReference>
<feature type="region of interest" description="Disordered" evidence="7">
    <location>
        <begin position="166"/>
        <end position="188"/>
    </location>
</feature>
<evidence type="ECO:0000256" key="5">
    <source>
        <dbReference type="ARBA" id="ARBA00022967"/>
    </source>
</evidence>
<evidence type="ECO:0000256" key="6">
    <source>
        <dbReference type="ARBA" id="ARBA00023136"/>
    </source>
</evidence>
<dbReference type="EMBL" id="ARYM01000003">
    <property type="protein sequence ID" value="KCZ99990.1"/>
    <property type="molecule type" value="Genomic_DNA"/>
</dbReference>
<evidence type="ECO:0000256" key="3">
    <source>
        <dbReference type="ARBA" id="ARBA00022741"/>
    </source>
</evidence>
<dbReference type="GO" id="GO:0005524">
    <property type="term" value="F:ATP binding"/>
    <property type="evidence" value="ECO:0007669"/>
    <property type="project" value="UniProtKB-KW"/>
</dbReference>